<accession>A0A0A9FEX2</accession>
<dbReference type="AlphaFoldDB" id="A0A0A9FEX2"/>
<proteinExistence type="predicted"/>
<sequence>MPIEDQICLMLMLCYVKNHHFLIHLHMFPNWLG</sequence>
<reference evidence="1" key="1">
    <citation type="submission" date="2014-09" db="EMBL/GenBank/DDBJ databases">
        <authorList>
            <person name="Magalhaes I.L.F."/>
            <person name="Oliveira U."/>
            <person name="Santos F.R."/>
            <person name="Vidigal T.H.D.A."/>
            <person name="Brescovit A.D."/>
            <person name="Santos A.J."/>
        </authorList>
    </citation>
    <scope>NUCLEOTIDE SEQUENCE</scope>
    <source>
        <tissue evidence="1">Shoot tissue taken approximately 20 cm above the soil surface</tissue>
    </source>
</reference>
<reference evidence="1" key="2">
    <citation type="journal article" date="2015" name="Data Brief">
        <title>Shoot transcriptome of the giant reed, Arundo donax.</title>
        <authorList>
            <person name="Barrero R.A."/>
            <person name="Guerrero F.D."/>
            <person name="Moolhuijzen P."/>
            <person name="Goolsby J.A."/>
            <person name="Tidwell J."/>
            <person name="Bellgard S.E."/>
            <person name="Bellgard M.I."/>
        </authorList>
    </citation>
    <scope>NUCLEOTIDE SEQUENCE</scope>
    <source>
        <tissue evidence="1">Shoot tissue taken approximately 20 cm above the soil surface</tissue>
    </source>
</reference>
<protein>
    <submittedName>
        <fullName evidence="1">Uncharacterized protein</fullName>
    </submittedName>
</protein>
<name>A0A0A9FEX2_ARUDO</name>
<dbReference type="EMBL" id="GBRH01186326">
    <property type="protein sequence ID" value="JAE11570.1"/>
    <property type="molecule type" value="Transcribed_RNA"/>
</dbReference>
<organism evidence="1">
    <name type="scientific">Arundo donax</name>
    <name type="common">Giant reed</name>
    <name type="synonym">Donax arundinaceus</name>
    <dbReference type="NCBI Taxonomy" id="35708"/>
    <lineage>
        <taxon>Eukaryota</taxon>
        <taxon>Viridiplantae</taxon>
        <taxon>Streptophyta</taxon>
        <taxon>Embryophyta</taxon>
        <taxon>Tracheophyta</taxon>
        <taxon>Spermatophyta</taxon>
        <taxon>Magnoliopsida</taxon>
        <taxon>Liliopsida</taxon>
        <taxon>Poales</taxon>
        <taxon>Poaceae</taxon>
        <taxon>PACMAD clade</taxon>
        <taxon>Arundinoideae</taxon>
        <taxon>Arundineae</taxon>
        <taxon>Arundo</taxon>
    </lineage>
</organism>
<evidence type="ECO:0000313" key="1">
    <source>
        <dbReference type="EMBL" id="JAE11570.1"/>
    </source>
</evidence>